<sequence length="102" mass="11533">MEEYQNRRGLGFHPSYHEIVQARRGKHLHRLAAHYKKLSKGITVSPLSHLFPRPPHVVRSTLEDPFSESEDSSSDTAEALFALPAVYAITEEISSRVPIRLA</sequence>
<evidence type="ECO:0000313" key="1">
    <source>
        <dbReference type="EMBL" id="PKI56697.1"/>
    </source>
</evidence>
<comment type="caution">
    <text evidence="1">The sequence shown here is derived from an EMBL/GenBank/DDBJ whole genome shotgun (WGS) entry which is preliminary data.</text>
</comment>
<keyword evidence="2" id="KW-1185">Reference proteome</keyword>
<protein>
    <submittedName>
        <fullName evidence="1">Uncharacterized protein</fullName>
    </submittedName>
</protein>
<gene>
    <name evidence="1" type="ORF">CRG98_022913</name>
</gene>
<accession>A0A2I0JKD4</accession>
<organism evidence="1 2">
    <name type="scientific">Punica granatum</name>
    <name type="common">Pomegranate</name>
    <dbReference type="NCBI Taxonomy" id="22663"/>
    <lineage>
        <taxon>Eukaryota</taxon>
        <taxon>Viridiplantae</taxon>
        <taxon>Streptophyta</taxon>
        <taxon>Embryophyta</taxon>
        <taxon>Tracheophyta</taxon>
        <taxon>Spermatophyta</taxon>
        <taxon>Magnoliopsida</taxon>
        <taxon>eudicotyledons</taxon>
        <taxon>Gunneridae</taxon>
        <taxon>Pentapetalae</taxon>
        <taxon>rosids</taxon>
        <taxon>malvids</taxon>
        <taxon>Myrtales</taxon>
        <taxon>Lythraceae</taxon>
        <taxon>Punica</taxon>
    </lineage>
</organism>
<dbReference type="AlphaFoldDB" id="A0A2I0JKD4"/>
<reference evidence="1 2" key="1">
    <citation type="submission" date="2017-11" db="EMBL/GenBank/DDBJ databases">
        <title>De-novo sequencing of pomegranate (Punica granatum L.) genome.</title>
        <authorList>
            <person name="Akparov Z."/>
            <person name="Amiraslanov A."/>
            <person name="Hajiyeva S."/>
            <person name="Abbasov M."/>
            <person name="Kaur K."/>
            <person name="Hamwieh A."/>
            <person name="Solovyev V."/>
            <person name="Salamov A."/>
            <person name="Braich B."/>
            <person name="Kosarev P."/>
            <person name="Mahmoud A."/>
            <person name="Hajiyev E."/>
            <person name="Babayeva S."/>
            <person name="Izzatullayeva V."/>
            <person name="Mammadov A."/>
            <person name="Mammadov A."/>
            <person name="Sharifova S."/>
            <person name="Ojaghi J."/>
            <person name="Eynullazada K."/>
            <person name="Bayramov B."/>
            <person name="Abdulazimova A."/>
            <person name="Shahmuradov I."/>
        </authorList>
    </citation>
    <scope>NUCLEOTIDE SEQUENCE [LARGE SCALE GENOMIC DNA]</scope>
    <source>
        <strain evidence="2">cv. AG2017</strain>
        <tissue evidence="1">Leaf</tissue>
    </source>
</reference>
<dbReference type="Proteomes" id="UP000233551">
    <property type="component" value="Unassembled WGS sequence"/>
</dbReference>
<dbReference type="EMBL" id="PGOL01001585">
    <property type="protein sequence ID" value="PKI56697.1"/>
    <property type="molecule type" value="Genomic_DNA"/>
</dbReference>
<proteinExistence type="predicted"/>
<evidence type="ECO:0000313" key="2">
    <source>
        <dbReference type="Proteomes" id="UP000233551"/>
    </source>
</evidence>
<name>A0A2I0JKD4_PUNGR</name>